<accession>A0ABP9FHK7</accession>
<organism evidence="10 11">
    <name type="scientific">Tessaracoccus lubricantis</name>
    <dbReference type="NCBI Taxonomy" id="545543"/>
    <lineage>
        <taxon>Bacteria</taxon>
        <taxon>Bacillati</taxon>
        <taxon>Actinomycetota</taxon>
        <taxon>Actinomycetes</taxon>
        <taxon>Propionibacteriales</taxon>
        <taxon>Propionibacteriaceae</taxon>
        <taxon>Tessaracoccus</taxon>
    </lineage>
</organism>
<comment type="caution">
    <text evidence="10">The sequence shown here is derived from an EMBL/GenBank/DDBJ whole genome shotgun (WGS) entry which is preliminary data.</text>
</comment>
<evidence type="ECO:0000256" key="6">
    <source>
        <dbReference type="ARBA" id="ARBA00022989"/>
    </source>
</evidence>
<dbReference type="PANTHER" id="PTHR34295:SF4">
    <property type="entry name" value="BIOTIN TRANSPORTER BIOY-RELATED"/>
    <property type="match status" value="1"/>
</dbReference>
<dbReference type="Gene3D" id="1.10.1760.20">
    <property type="match status" value="1"/>
</dbReference>
<feature type="transmembrane region" description="Helical" evidence="9">
    <location>
        <begin position="44"/>
        <end position="61"/>
    </location>
</feature>
<keyword evidence="4 8" id="KW-1003">Cell membrane</keyword>
<evidence type="ECO:0000256" key="1">
    <source>
        <dbReference type="ARBA" id="ARBA00004651"/>
    </source>
</evidence>
<evidence type="ECO:0000256" key="5">
    <source>
        <dbReference type="ARBA" id="ARBA00022692"/>
    </source>
</evidence>
<dbReference type="PANTHER" id="PTHR34295">
    <property type="entry name" value="BIOTIN TRANSPORTER BIOY"/>
    <property type="match status" value="1"/>
</dbReference>
<dbReference type="PIRSF" id="PIRSF016661">
    <property type="entry name" value="BioY"/>
    <property type="match status" value="1"/>
</dbReference>
<evidence type="ECO:0000256" key="9">
    <source>
        <dbReference type="SAM" id="Phobius"/>
    </source>
</evidence>
<dbReference type="RefSeq" id="WP_345582976.1">
    <property type="nucleotide sequence ID" value="NZ_BAABLV010000036.1"/>
</dbReference>
<evidence type="ECO:0000256" key="7">
    <source>
        <dbReference type="ARBA" id="ARBA00023136"/>
    </source>
</evidence>
<keyword evidence="7 8" id="KW-0472">Membrane</keyword>
<dbReference type="Pfam" id="PF02632">
    <property type="entry name" value="BioY"/>
    <property type="match status" value="1"/>
</dbReference>
<feature type="transmembrane region" description="Helical" evidence="9">
    <location>
        <begin position="98"/>
        <end position="117"/>
    </location>
</feature>
<sequence>MSTSTAVAARTRSFAPADLAYIAVFAALLSALSQITVSFGPVPFTLQTLGVALAALVLGPWRGAAAVLLYIVVGVAGLPVFAGGKAGLSVFLGPTGGYLLSFVLGTVLIGLAAKWALRSGLSAMTSVWFFLGCLAARYLVVLPVGVGWLAAYLDKPFIEAMVTIDMPFWIWDAAKSLLAVLIAVAVHKAFPRLLGR</sequence>
<comment type="similarity">
    <text evidence="2 8">Belongs to the BioY family.</text>
</comment>
<reference evidence="11" key="1">
    <citation type="journal article" date="2019" name="Int. J. Syst. Evol. Microbiol.">
        <title>The Global Catalogue of Microorganisms (GCM) 10K type strain sequencing project: providing services to taxonomists for standard genome sequencing and annotation.</title>
        <authorList>
            <consortium name="The Broad Institute Genomics Platform"/>
            <consortium name="The Broad Institute Genome Sequencing Center for Infectious Disease"/>
            <person name="Wu L."/>
            <person name="Ma J."/>
        </authorList>
    </citation>
    <scope>NUCLEOTIDE SEQUENCE [LARGE SCALE GENOMIC DNA]</scope>
    <source>
        <strain evidence="11">JCM 19125</strain>
    </source>
</reference>
<feature type="transmembrane region" description="Helical" evidence="9">
    <location>
        <begin position="19"/>
        <end position="38"/>
    </location>
</feature>
<evidence type="ECO:0000313" key="10">
    <source>
        <dbReference type="EMBL" id="GAA4903449.1"/>
    </source>
</evidence>
<gene>
    <name evidence="10" type="ORF">GCM10025789_22980</name>
</gene>
<dbReference type="EMBL" id="BAABLV010000036">
    <property type="protein sequence ID" value="GAA4903449.1"/>
    <property type="molecule type" value="Genomic_DNA"/>
</dbReference>
<evidence type="ECO:0000313" key="11">
    <source>
        <dbReference type="Proteomes" id="UP001501521"/>
    </source>
</evidence>
<feature type="transmembrane region" description="Helical" evidence="9">
    <location>
        <begin position="173"/>
        <end position="190"/>
    </location>
</feature>
<proteinExistence type="inferred from homology"/>
<comment type="subcellular location">
    <subcellularLocation>
        <location evidence="1 8">Cell membrane</location>
        <topology evidence="1 8">Multi-pass membrane protein</topology>
    </subcellularLocation>
</comment>
<evidence type="ECO:0000256" key="3">
    <source>
        <dbReference type="ARBA" id="ARBA00022448"/>
    </source>
</evidence>
<name>A0ABP9FHK7_9ACTN</name>
<feature type="transmembrane region" description="Helical" evidence="9">
    <location>
        <begin position="129"/>
        <end position="153"/>
    </location>
</feature>
<evidence type="ECO:0000256" key="8">
    <source>
        <dbReference type="PIRNR" id="PIRNR016661"/>
    </source>
</evidence>
<dbReference type="InterPro" id="IPR003784">
    <property type="entry name" value="BioY"/>
</dbReference>
<keyword evidence="6 9" id="KW-1133">Transmembrane helix</keyword>
<evidence type="ECO:0000256" key="2">
    <source>
        <dbReference type="ARBA" id="ARBA00010692"/>
    </source>
</evidence>
<keyword evidence="5 9" id="KW-0812">Transmembrane</keyword>
<keyword evidence="3 8" id="KW-0813">Transport</keyword>
<keyword evidence="11" id="KW-1185">Reference proteome</keyword>
<dbReference type="Proteomes" id="UP001501521">
    <property type="component" value="Unassembled WGS sequence"/>
</dbReference>
<evidence type="ECO:0000256" key="4">
    <source>
        <dbReference type="ARBA" id="ARBA00022475"/>
    </source>
</evidence>
<protein>
    <recommendedName>
        <fullName evidence="8">Biotin transporter</fullName>
    </recommendedName>
</protein>